<name>A0A9X3MXQ4_9ACTN</name>
<feature type="transmembrane region" description="Helical" evidence="2">
    <location>
        <begin position="137"/>
        <end position="154"/>
    </location>
</feature>
<feature type="transmembrane region" description="Helical" evidence="2">
    <location>
        <begin position="111"/>
        <end position="131"/>
    </location>
</feature>
<dbReference type="RefSeq" id="WP_270043947.1">
    <property type="nucleotide sequence ID" value="NZ_JAPDOD010000036.1"/>
</dbReference>
<feature type="transmembrane region" description="Helical" evidence="2">
    <location>
        <begin position="161"/>
        <end position="181"/>
    </location>
</feature>
<evidence type="ECO:0000313" key="3">
    <source>
        <dbReference type="EMBL" id="MDA0164695.1"/>
    </source>
</evidence>
<dbReference type="Proteomes" id="UP001149140">
    <property type="component" value="Unassembled WGS sequence"/>
</dbReference>
<dbReference type="AlphaFoldDB" id="A0A9X3MXQ4"/>
<feature type="transmembrane region" description="Helical" evidence="2">
    <location>
        <begin position="187"/>
        <end position="206"/>
    </location>
</feature>
<protein>
    <submittedName>
        <fullName evidence="3">Uncharacterized protein</fullName>
    </submittedName>
</protein>
<sequence>MSSADPRGEAPADEARPVGAADGEPRPDDTADGTARRDAAGAARPDDTDDVPATRDAAGAAPGRAGATPTGATADRDAMARGYARSRAKTEAIQAQLQPLGPDERPLGLKLATALALFIAAINLIAAALGAGGESPATGFAFAILMVAVAAGLWTRRYLVILLFQALLALSIIVSTLSLAFAGNLLAVLLALAVIGACSPVFWLLVRVMARLQVPRE</sequence>
<evidence type="ECO:0000256" key="1">
    <source>
        <dbReference type="SAM" id="MobiDB-lite"/>
    </source>
</evidence>
<evidence type="ECO:0000256" key="2">
    <source>
        <dbReference type="SAM" id="Phobius"/>
    </source>
</evidence>
<dbReference type="EMBL" id="JAPDOD010000036">
    <property type="protein sequence ID" value="MDA0164695.1"/>
    <property type="molecule type" value="Genomic_DNA"/>
</dbReference>
<keyword evidence="2" id="KW-0812">Transmembrane</keyword>
<organism evidence="3 4">
    <name type="scientific">Solirubrobacter ginsenosidimutans</name>
    <dbReference type="NCBI Taxonomy" id="490573"/>
    <lineage>
        <taxon>Bacteria</taxon>
        <taxon>Bacillati</taxon>
        <taxon>Actinomycetota</taxon>
        <taxon>Thermoleophilia</taxon>
        <taxon>Solirubrobacterales</taxon>
        <taxon>Solirubrobacteraceae</taxon>
        <taxon>Solirubrobacter</taxon>
    </lineage>
</organism>
<feature type="compositionally biased region" description="Low complexity" evidence="1">
    <location>
        <begin position="54"/>
        <end position="73"/>
    </location>
</feature>
<gene>
    <name evidence="3" type="ORF">OM076_30790</name>
</gene>
<reference evidence="3" key="1">
    <citation type="submission" date="2022-10" db="EMBL/GenBank/DDBJ databases">
        <title>The WGS of Solirubrobacter ginsenosidimutans DSM 21036.</title>
        <authorList>
            <person name="Jiang Z."/>
        </authorList>
    </citation>
    <scope>NUCLEOTIDE SEQUENCE</scope>
    <source>
        <strain evidence="3">DSM 21036</strain>
    </source>
</reference>
<proteinExistence type="predicted"/>
<comment type="caution">
    <text evidence="3">The sequence shown here is derived from an EMBL/GenBank/DDBJ whole genome shotgun (WGS) entry which is preliminary data.</text>
</comment>
<keyword evidence="2" id="KW-1133">Transmembrane helix</keyword>
<keyword evidence="2" id="KW-0472">Membrane</keyword>
<evidence type="ECO:0000313" key="4">
    <source>
        <dbReference type="Proteomes" id="UP001149140"/>
    </source>
</evidence>
<feature type="compositionally biased region" description="Basic and acidic residues" evidence="1">
    <location>
        <begin position="1"/>
        <end position="16"/>
    </location>
</feature>
<feature type="region of interest" description="Disordered" evidence="1">
    <location>
        <begin position="1"/>
        <end position="76"/>
    </location>
</feature>
<keyword evidence="4" id="KW-1185">Reference proteome</keyword>
<accession>A0A9X3MXQ4</accession>
<feature type="compositionally biased region" description="Basic and acidic residues" evidence="1">
    <location>
        <begin position="23"/>
        <end position="39"/>
    </location>
</feature>